<dbReference type="PANTHER" id="PTHR44051">
    <property type="entry name" value="GLUTATHIONE S-TRANSFERASE-RELATED"/>
    <property type="match status" value="1"/>
</dbReference>
<dbReference type="Proteomes" id="UP001204142">
    <property type="component" value="Unassembled WGS sequence"/>
</dbReference>
<dbReference type="NCBIfam" id="NF007831">
    <property type="entry name" value="PRK10542.1"/>
    <property type="match status" value="1"/>
</dbReference>
<dbReference type="PROSITE" id="PS50405">
    <property type="entry name" value="GST_CTER"/>
    <property type="match status" value="1"/>
</dbReference>
<dbReference type="SFLD" id="SFLDG00358">
    <property type="entry name" value="Main_(cytGST)"/>
    <property type="match status" value="1"/>
</dbReference>
<keyword evidence="3" id="KW-0808">Transferase</keyword>
<protein>
    <submittedName>
        <fullName evidence="3">Glutathione transferase GstA</fullName>
        <ecNumber evidence="3">2.5.1.18</ecNumber>
    </submittedName>
</protein>
<dbReference type="Gene3D" id="3.40.30.10">
    <property type="entry name" value="Glutaredoxin"/>
    <property type="match status" value="1"/>
</dbReference>
<evidence type="ECO:0000313" key="4">
    <source>
        <dbReference type="Proteomes" id="UP001204142"/>
    </source>
</evidence>
<dbReference type="InterPro" id="IPR004045">
    <property type="entry name" value="Glutathione_S-Trfase_N"/>
</dbReference>
<dbReference type="CDD" id="cd03188">
    <property type="entry name" value="GST_C_Beta"/>
    <property type="match status" value="1"/>
</dbReference>
<dbReference type="Gene3D" id="1.20.1050.10">
    <property type="match status" value="1"/>
</dbReference>
<dbReference type="SFLD" id="SFLDG01150">
    <property type="entry name" value="Main.1:_Beta-like"/>
    <property type="match status" value="1"/>
</dbReference>
<dbReference type="SFLD" id="SFLDS00019">
    <property type="entry name" value="Glutathione_Transferase_(cytos"/>
    <property type="match status" value="1"/>
</dbReference>
<gene>
    <name evidence="3" type="primary">gstA</name>
    <name evidence="3" type="ORF">NQT62_09900</name>
</gene>
<keyword evidence="4" id="KW-1185">Reference proteome</keyword>
<comment type="caution">
    <text evidence="3">The sequence shown here is derived from an EMBL/GenBank/DDBJ whole genome shotgun (WGS) entry which is preliminary data.</text>
</comment>
<dbReference type="RefSeq" id="WP_256764538.1">
    <property type="nucleotide sequence ID" value="NZ_JANIGO010000003.1"/>
</dbReference>
<dbReference type="SUPFAM" id="SSF47616">
    <property type="entry name" value="GST C-terminal domain-like"/>
    <property type="match status" value="1"/>
</dbReference>
<feature type="domain" description="GST N-terminal" evidence="1">
    <location>
        <begin position="1"/>
        <end position="81"/>
    </location>
</feature>
<dbReference type="Pfam" id="PF13409">
    <property type="entry name" value="GST_N_2"/>
    <property type="match status" value="1"/>
</dbReference>
<accession>A0ABT1WH63</accession>
<name>A0ABT1WH63_9BURK</name>
<dbReference type="InterPro" id="IPR036282">
    <property type="entry name" value="Glutathione-S-Trfase_C_sf"/>
</dbReference>
<dbReference type="EC" id="2.5.1.18" evidence="3"/>
<dbReference type="PROSITE" id="PS50404">
    <property type="entry name" value="GST_NTER"/>
    <property type="match status" value="1"/>
</dbReference>
<dbReference type="PANTHER" id="PTHR44051:SF8">
    <property type="entry name" value="GLUTATHIONE S-TRANSFERASE GSTA"/>
    <property type="match status" value="1"/>
</dbReference>
<dbReference type="Pfam" id="PF00043">
    <property type="entry name" value="GST_C"/>
    <property type="match status" value="1"/>
</dbReference>
<dbReference type="InterPro" id="IPR010987">
    <property type="entry name" value="Glutathione-S-Trfase_C-like"/>
</dbReference>
<proteinExistence type="predicted"/>
<dbReference type="CDD" id="cd03057">
    <property type="entry name" value="GST_N_Beta"/>
    <property type="match status" value="1"/>
</dbReference>
<organism evidence="3 4">
    <name type="scientific">Limnobacter humi</name>
    <dbReference type="NCBI Taxonomy" id="1778671"/>
    <lineage>
        <taxon>Bacteria</taxon>
        <taxon>Pseudomonadati</taxon>
        <taxon>Pseudomonadota</taxon>
        <taxon>Betaproteobacteria</taxon>
        <taxon>Burkholderiales</taxon>
        <taxon>Burkholderiaceae</taxon>
        <taxon>Limnobacter</taxon>
    </lineage>
</organism>
<dbReference type="InterPro" id="IPR004046">
    <property type="entry name" value="GST_C"/>
</dbReference>
<dbReference type="GO" id="GO:0004364">
    <property type="term" value="F:glutathione transferase activity"/>
    <property type="evidence" value="ECO:0007669"/>
    <property type="project" value="UniProtKB-EC"/>
</dbReference>
<evidence type="ECO:0000313" key="3">
    <source>
        <dbReference type="EMBL" id="MCQ8896744.1"/>
    </source>
</evidence>
<evidence type="ECO:0000259" key="2">
    <source>
        <dbReference type="PROSITE" id="PS50405"/>
    </source>
</evidence>
<evidence type="ECO:0000259" key="1">
    <source>
        <dbReference type="PROSITE" id="PS50404"/>
    </source>
</evidence>
<dbReference type="InterPro" id="IPR036249">
    <property type="entry name" value="Thioredoxin-like_sf"/>
</dbReference>
<dbReference type="InterPro" id="IPR040079">
    <property type="entry name" value="Glutathione_S-Trfase"/>
</dbReference>
<dbReference type="SUPFAM" id="SSF52833">
    <property type="entry name" value="Thioredoxin-like"/>
    <property type="match status" value="1"/>
</dbReference>
<reference evidence="3 4" key="1">
    <citation type="submission" date="2022-07" db="EMBL/GenBank/DDBJ databases">
        <authorList>
            <person name="Xamxidin M."/>
            <person name="Wu M."/>
        </authorList>
    </citation>
    <scope>NUCLEOTIDE SEQUENCE [LARGE SCALE GENOMIC DNA]</scope>
    <source>
        <strain evidence="3 4">NBRC 111650</strain>
    </source>
</reference>
<dbReference type="EMBL" id="JANIGO010000003">
    <property type="protein sequence ID" value="MCQ8896744.1"/>
    <property type="molecule type" value="Genomic_DNA"/>
</dbReference>
<feature type="domain" description="GST C-terminal" evidence="2">
    <location>
        <begin position="87"/>
        <end position="203"/>
    </location>
</feature>
<sequence>MKLYYSSGTCSLSPRIVIEELGLPVSAVAVSLKTHTLEDGSDYYAINPKGHVQLLELDGGERISEGPAIVQYLADLKPELKLAPANGTLARTQLQSLLGFINSEIHKGFSPLFDRELSTEIKPHFRNKLGKRLTDIVELLGSNTYLMGEQFTVADAYLFNVLGWCGFVGVDLPGGWPALEAYRQRVALRPAVQRAMKAEGWIK</sequence>